<dbReference type="PANTHER" id="PTHR48039">
    <property type="entry name" value="RNA-BINDING MOTIF PROTEIN 14B"/>
    <property type="match status" value="1"/>
</dbReference>
<feature type="region of interest" description="Disordered" evidence="6">
    <location>
        <begin position="245"/>
        <end position="310"/>
    </location>
</feature>
<feature type="region of interest" description="Disordered" evidence="6">
    <location>
        <begin position="128"/>
        <end position="152"/>
    </location>
</feature>
<dbReference type="InterPro" id="IPR051945">
    <property type="entry name" value="RRM_MRD1_RNA_proc_ribogen"/>
</dbReference>
<evidence type="ECO:0000256" key="2">
    <source>
        <dbReference type="ARBA" id="ARBA00022737"/>
    </source>
</evidence>
<accession>A0A232LM48</accession>
<feature type="compositionally biased region" description="Basic and acidic residues" evidence="6">
    <location>
        <begin position="650"/>
        <end position="664"/>
    </location>
</feature>
<dbReference type="Gene3D" id="3.30.70.330">
    <property type="match status" value="4"/>
</dbReference>
<feature type="domain" description="RRM" evidence="7">
    <location>
        <begin position="160"/>
        <end position="237"/>
    </location>
</feature>
<keyword evidence="4" id="KW-0539">Nucleus</keyword>
<name>A0A232LM48_9EURO</name>
<evidence type="ECO:0000256" key="1">
    <source>
        <dbReference type="ARBA" id="ARBA00004123"/>
    </source>
</evidence>
<comment type="subcellular location">
    <subcellularLocation>
        <location evidence="1">Nucleus</location>
    </subcellularLocation>
</comment>
<feature type="region of interest" description="Disordered" evidence="6">
    <location>
        <begin position="650"/>
        <end position="736"/>
    </location>
</feature>
<dbReference type="Proteomes" id="UP000243515">
    <property type="component" value="Unassembled WGS sequence"/>
</dbReference>
<dbReference type="FunFam" id="3.30.70.330:FF:000406">
    <property type="entry name" value="Related to Nucleolar protein NOP4"/>
    <property type="match status" value="1"/>
</dbReference>
<evidence type="ECO:0000259" key="7">
    <source>
        <dbReference type="PROSITE" id="PS50102"/>
    </source>
</evidence>
<feature type="compositionally biased region" description="Basic and acidic residues" evidence="6">
    <location>
        <begin position="267"/>
        <end position="285"/>
    </location>
</feature>
<gene>
    <name evidence="8" type="ORF">Egran_07006</name>
</gene>
<keyword evidence="3 5" id="KW-0694">RNA-binding</keyword>
<reference evidence="8 9" key="1">
    <citation type="journal article" date="2015" name="Environ. Microbiol.">
        <title>Metagenome sequence of Elaphomyces granulatus from sporocarp tissue reveals Ascomycota ectomycorrhizal fingerprints of genome expansion and a Proteobacteria-rich microbiome.</title>
        <authorList>
            <person name="Quandt C.A."/>
            <person name="Kohler A."/>
            <person name="Hesse C.N."/>
            <person name="Sharpton T.J."/>
            <person name="Martin F."/>
            <person name="Spatafora J.W."/>
        </authorList>
    </citation>
    <scope>NUCLEOTIDE SEQUENCE [LARGE SCALE GENOMIC DNA]</scope>
    <source>
        <strain evidence="8 9">OSC145934</strain>
    </source>
</reference>
<dbReference type="InterPro" id="IPR034809">
    <property type="entry name" value="Nop4_RRM4"/>
</dbReference>
<evidence type="ECO:0000256" key="4">
    <source>
        <dbReference type="ARBA" id="ARBA00023242"/>
    </source>
</evidence>
<dbReference type="InterPro" id="IPR034808">
    <property type="entry name" value="Nop4p_RRM3"/>
</dbReference>
<dbReference type="GO" id="GO:0003729">
    <property type="term" value="F:mRNA binding"/>
    <property type="evidence" value="ECO:0007669"/>
    <property type="project" value="TreeGrafter"/>
</dbReference>
<organism evidence="8 9">
    <name type="scientific">Elaphomyces granulatus</name>
    <dbReference type="NCBI Taxonomy" id="519963"/>
    <lineage>
        <taxon>Eukaryota</taxon>
        <taxon>Fungi</taxon>
        <taxon>Dikarya</taxon>
        <taxon>Ascomycota</taxon>
        <taxon>Pezizomycotina</taxon>
        <taxon>Eurotiomycetes</taxon>
        <taxon>Eurotiomycetidae</taxon>
        <taxon>Eurotiales</taxon>
        <taxon>Elaphomycetaceae</taxon>
        <taxon>Elaphomyces</taxon>
    </lineage>
</organism>
<feature type="domain" description="RRM" evidence="7">
    <location>
        <begin position="311"/>
        <end position="423"/>
    </location>
</feature>
<feature type="compositionally biased region" description="Basic and acidic residues" evidence="6">
    <location>
        <begin position="694"/>
        <end position="715"/>
    </location>
</feature>
<evidence type="ECO:0000313" key="8">
    <source>
        <dbReference type="EMBL" id="OXV05226.1"/>
    </source>
</evidence>
<dbReference type="AlphaFoldDB" id="A0A232LM48"/>
<evidence type="ECO:0000256" key="5">
    <source>
        <dbReference type="PROSITE-ProRule" id="PRU00176"/>
    </source>
</evidence>
<proteinExistence type="predicted"/>
<dbReference type="InterPro" id="IPR000504">
    <property type="entry name" value="RRM_dom"/>
</dbReference>
<dbReference type="SUPFAM" id="SSF54928">
    <property type="entry name" value="RNA-binding domain, RBD"/>
    <property type="match status" value="3"/>
</dbReference>
<feature type="compositionally biased region" description="Acidic residues" evidence="6">
    <location>
        <begin position="286"/>
        <end position="305"/>
    </location>
</feature>
<evidence type="ECO:0000256" key="6">
    <source>
        <dbReference type="SAM" id="MobiDB-lite"/>
    </source>
</evidence>
<sequence>MAETRKRRRLSEGGSLQIGESLVDAVPNSETAVGEPTETSTKSQLRRELFVCSLPLSVTTESLTKIFSQSYVIKHATVVVDPQTRQSRGYGFVTFTDVEDAQRALEEFHGTILDGKKIRVEVAQPRHREIDEKDGKSVPSAEAARLKSQTEDLKEKATPPKLIIRNLPWSIKEPEQLAALFRSFGKVNYAVVPKKGGRQAGFGFVVLRGRKNAEKALEAVNGKEVDGRTLAVDWAVEKTLWEEVQKSDEAAEGANPAEDSATEYEEDRLLKNEDPSIDSGDKSSLTEDEAEPLGDDEDDGGEDVEDPRNDSTIFIRNLPFTSTDETLYQHFTWFGHVLYARVVVDPETERPKGTGFVCFRSAEDAIACVHDAPKQGDTVPRESEKSKKASALLKSSILQNEALDPSGRYTMGDRVLQVTRAVSKTEAAKLAEEGASRRLARDKDKRRLFLLTEGAISSNSVLYKKLSPAEIKMREDSLKQRQTLIKSNPMLHLSFTRLSIRNIPRHISSKDLKALARDAIVGFAKNVKEGLRQPLSKEELKRGVEETRQAEMIRKKKGKGLVKQATIVFESRDGSKINEKSGAGRSRGYGFIEYFSHRHALMGLRWLNGHAIECVSEAGAKEKKKRLIVEFAIENAQVIRRRNQYQEKMRNLGEVGRADRKSDDRVDEDDTFLDKGNDQAKQGTKRKRSQSRSGAKDGKTDATESKDGKDLDRLAKRNRVIARKRLKRKMRKGKAS</sequence>
<evidence type="ECO:0000256" key="3">
    <source>
        <dbReference type="ARBA" id="ARBA00022884"/>
    </source>
</evidence>
<dbReference type="EMBL" id="NPHW01007360">
    <property type="protein sequence ID" value="OXV05226.1"/>
    <property type="molecule type" value="Genomic_DNA"/>
</dbReference>
<dbReference type="SMART" id="SM00360">
    <property type="entry name" value="RRM"/>
    <property type="match status" value="4"/>
</dbReference>
<feature type="domain" description="RRM" evidence="7">
    <location>
        <begin position="47"/>
        <end position="125"/>
    </location>
</feature>
<dbReference type="Pfam" id="PF00076">
    <property type="entry name" value="RRM_1"/>
    <property type="match status" value="3"/>
</dbReference>
<dbReference type="CDD" id="cd12676">
    <property type="entry name" value="RRM3_Nop4p"/>
    <property type="match status" value="1"/>
</dbReference>
<feature type="domain" description="RRM" evidence="7">
    <location>
        <begin position="496"/>
        <end position="634"/>
    </location>
</feature>
<protein>
    <recommendedName>
        <fullName evidence="7">RRM domain-containing protein</fullName>
    </recommendedName>
</protein>
<comment type="caution">
    <text evidence="8">The sequence shown here is derived from an EMBL/GenBank/DDBJ whole genome shotgun (WGS) entry which is preliminary data.</text>
</comment>
<dbReference type="InterPro" id="IPR012677">
    <property type="entry name" value="Nucleotide-bd_a/b_plait_sf"/>
</dbReference>
<dbReference type="OrthoDB" id="267048at2759"/>
<keyword evidence="2" id="KW-0677">Repeat</keyword>
<dbReference type="GO" id="GO:0005730">
    <property type="term" value="C:nucleolus"/>
    <property type="evidence" value="ECO:0007669"/>
    <property type="project" value="TreeGrafter"/>
</dbReference>
<dbReference type="CDD" id="cd12677">
    <property type="entry name" value="RRM4_Nop4p"/>
    <property type="match status" value="1"/>
</dbReference>
<dbReference type="PANTHER" id="PTHR48039:SF5">
    <property type="entry name" value="RNA-BINDING PROTEIN 28"/>
    <property type="match status" value="1"/>
</dbReference>
<evidence type="ECO:0000313" key="9">
    <source>
        <dbReference type="Proteomes" id="UP000243515"/>
    </source>
</evidence>
<dbReference type="InterPro" id="IPR035979">
    <property type="entry name" value="RBD_domain_sf"/>
</dbReference>
<keyword evidence="9" id="KW-1185">Reference proteome</keyword>
<feature type="compositionally biased region" description="Basic residues" evidence="6">
    <location>
        <begin position="716"/>
        <end position="736"/>
    </location>
</feature>
<dbReference type="PROSITE" id="PS50102">
    <property type="entry name" value="RRM"/>
    <property type="match status" value="4"/>
</dbReference>